<evidence type="ECO:0000313" key="1">
    <source>
        <dbReference type="EMBL" id="KGE12815.1"/>
    </source>
</evidence>
<organism evidence="1 2">
    <name type="scientific">Sphingobacterium deserti</name>
    <dbReference type="NCBI Taxonomy" id="1229276"/>
    <lineage>
        <taxon>Bacteria</taxon>
        <taxon>Pseudomonadati</taxon>
        <taxon>Bacteroidota</taxon>
        <taxon>Sphingobacteriia</taxon>
        <taxon>Sphingobacteriales</taxon>
        <taxon>Sphingobacteriaceae</taxon>
        <taxon>Sphingobacterium</taxon>
    </lineage>
</organism>
<reference evidence="1 2" key="2">
    <citation type="journal article" date="2015" name="PLoS ONE">
        <title>Whole-Genome Optical Mapping and Finished Genome Sequence of Sphingobacterium deserti sp. nov., a New Species Isolated from the Western Desert of China.</title>
        <authorList>
            <person name="Teng C."/>
            <person name="Zhou Z."/>
            <person name="Molnar I."/>
            <person name="Li X."/>
            <person name="Tang R."/>
            <person name="Chen M."/>
            <person name="Wang L."/>
            <person name="Su S."/>
            <person name="Zhang W."/>
            <person name="Lin M."/>
        </authorList>
    </citation>
    <scope>NUCLEOTIDE SEQUENCE [LARGE SCALE GENOMIC DNA]</scope>
    <source>
        <strain evidence="2">ACCC05744</strain>
    </source>
</reference>
<evidence type="ECO:0000313" key="2">
    <source>
        <dbReference type="Proteomes" id="UP000031802"/>
    </source>
</evidence>
<accession>A0A0B8T6H1</accession>
<dbReference type="eggNOG" id="ENOG5032UHC">
    <property type="taxonomic scope" value="Bacteria"/>
</dbReference>
<name>A0A0B8T6H1_9SPHI</name>
<dbReference type="OrthoDB" id="5348860at2"/>
<gene>
    <name evidence="1" type="ORF">DI53_3409</name>
</gene>
<dbReference type="AlphaFoldDB" id="A0A0B8T6H1"/>
<comment type="caution">
    <text evidence="1">The sequence shown here is derived from an EMBL/GenBank/DDBJ whole genome shotgun (WGS) entry which is preliminary data.</text>
</comment>
<sequence>MRRNYSHFLTVLLLCCGCAGQSKQEQNASTVQEDSLQAVATPVEADSTAKHIGTFLTKELQADLPAMTTEDRRFSFYAVDLNGDGNTEYLVKPESRYFCGTGGCTFFLLDSNYSLHTKFTVTTPPIYVVAHKTNSWHDLALEADRDESGKVKNYIYLSYQQDGRRYPGNPSLISKSETAPEGIISTCWPSGEQQTMHSF</sequence>
<dbReference type="PATRIC" id="fig|1229276.3.peg.3521"/>
<protein>
    <submittedName>
        <fullName evidence="1">Uncharacterized protein</fullName>
    </submittedName>
</protein>
<dbReference type="RefSeq" id="WP_052072507.1">
    <property type="nucleotide sequence ID" value="NZ_JJMU01000064.1"/>
</dbReference>
<dbReference type="Proteomes" id="UP000031802">
    <property type="component" value="Unassembled WGS sequence"/>
</dbReference>
<reference evidence="2" key="1">
    <citation type="submission" date="2014-04" db="EMBL/GenBank/DDBJ databases">
        <title>Whole-Genome optical mapping and complete genome sequence of Sphingobacterium deserti sp. nov., a new spaces isolated from desert in the west of China.</title>
        <authorList>
            <person name="Teng C."/>
            <person name="Zhou Z."/>
            <person name="Li X."/>
            <person name="Chen M."/>
            <person name="Lin M."/>
            <person name="Wang L."/>
            <person name="Su S."/>
            <person name="Zhang C."/>
            <person name="Zhang W."/>
        </authorList>
    </citation>
    <scope>NUCLEOTIDE SEQUENCE [LARGE SCALE GENOMIC DNA]</scope>
    <source>
        <strain evidence="2">ACCC05744</strain>
    </source>
</reference>
<dbReference type="EMBL" id="JJMU01000064">
    <property type="protein sequence ID" value="KGE12815.1"/>
    <property type="molecule type" value="Genomic_DNA"/>
</dbReference>
<keyword evidence="2" id="KW-1185">Reference proteome</keyword>
<proteinExistence type="predicted"/>